<evidence type="ECO:0000313" key="3">
    <source>
        <dbReference type="Proteomes" id="UP000694548"/>
    </source>
</evidence>
<sequence length="240" mass="27300">MTTGVIRNLLIQGLTPTFFPILYQPSPPKEDGEVQLKEKPEGREDEEEEEEDEEEEESEFQEEEEESFDQFRLNPAHSDLNVTNQLLRFADLISRDIQRYFGHCSDDREACDTASPTTGGRRRYYDDLLRIAGAGSPEERVCREDPDELGITVAKGNSSLGPLAELFNHKGLRQSRVQPMSKRHLPLSFWTEPVPHFSLDSFGHSPDPDFSDLLAYWDPNPEFMGSDSNCRGEEGAETET</sequence>
<accession>A0A8C6VWX5</accession>
<reference evidence="2" key="2">
    <citation type="submission" date="2025-08" db="UniProtKB">
        <authorList>
            <consortium name="Ensembl"/>
        </authorList>
    </citation>
    <scope>IDENTIFICATION</scope>
</reference>
<evidence type="ECO:0000313" key="2">
    <source>
        <dbReference type="Ensembl" id="ENSNFUP00015045938.1"/>
    </source>
</evidence>
<feature type="compositionally biased region" description="Acidic residues" evidence="1">
    <location>
        <begin position="43"/>
        <end position="68"/>
    </location>
</feature>
<dbReference type="Proteomes" id="UP000694548">
    <property type="component" value="Chromosome sgr02"/>
</dbReference>
<feature type="compositionally biased region" description="Basic and acidic residues" evidence="1">
    <location>
        <begin position="28"/>
        <end position="42"/>
    </location>
</feature>
<feature type="region of interest" description="Disordered" evidence="1">
    <location>
        <begin position="22"/>
        <end position="70"/>
    </location>
</feature>
<evidence type="ECO:0000256" key="1">
    <source>
        <dbReference type="SAM" id="MobiDB-lite"/>
    </source>
</evidence>
<protein>
    <submittedName>
        <fullName evidence="2">Uncharacterized protein</fullName>
    </submittedName>
</protein>
<dbReference type="GeneTree" id="ENSGT00980000202286"/>
<reference evidence="2" key="3">
    <citation type="submission" date="2025-09" db="UniProtKB">
        <authorList>
            <consortium name="Ensembl"/>
        </authorList>
    </citation>
    <scope>IDENTIFICATION</scope>
</reference>
<name>A0A8C6VWX5_NOTFU</name>
<dbReference type="Ensembl" id="ENSNFUT00015047946.1">
    <property type="protein sequence ID" value="ENSNFUP00015045938.1"/>
    <property type="gene ID" value="ENSNFUG00015021813.1"/>
</dbReference>
<dbReference type="AlphaFoldDB" id="A0A8C6VWX5"/>
<organism evidence="2 3">
    <name type="scientific">Nothobranchius furzeri</name>
    <name type="common">Turquoise killifish</name>
    <dbReference type="NCBI Taxonomy" id="105023"/>
    <lineage>
        <taxon>Eukaryota</taxon>
        <taxon>Metazoa</taxon>
        <taxon>Chordata</taxon>
        <taxon>Craniata</taxon>
        <taxon>Vertebrata</taxon>
        <taxon>Euteleostomi</taxon>
        <taxon>Actinopterygii</taxon>
        <taxon>Neopterygii</taxon>
        <taxon>Teleostei</taxon>
        <taxon>Neoteleostei</taxon>
        <taxon>Acanthomorphata</taxon>
        <taxon>Ovalentaria</taxon>
        <taxon>Atherinomorphae</taxon>
        <taxon>Cyprinodontiformes</taxon>
        <taxon>Nothobranchiidae</taxon>
        <taxon>Nothobranchius</taxon>
    </lineage>
</organism>
<proteinExistence type="predicted"/>
<reference evidence="2" key="1">
    <citation type="submission" date="2014-08" db="EMBL/GenBank/DDBJ databases">
        <authorList>
            <person name="Senf B."/>
            <person name="Petzold A."/>
            <person name="Downie B.R."/>
            <person name="Koch P."/>
            <person name="Platzer M."/>
        </authorList>
    </citation>
    <scope>NUCLEOTIDE SEQUENCE [LARGE SCALE GENOMIC DNA]</scope>
    <source>
        <strain evidence="2">GRZ</strain>
    </source>
</reference>
<dbReference type="Pfam" id="PF15238">
    <property type="entry name" value="TEADIR3"/>
    <property type="match status" value="1"/>
</dbReference>
<dbReference type="InterPro" id="IPR053819">
    <property type="entry name" value="TEADIR3_omega_loop"/>
</dbReference>
<keyword evidence="3" id="KW-1185">Reference proteome</keyword>